<accession>A0A0A8V7R6</accession>
<evidence type="ECO:0000313" key="3">
    <source>
        <dbReference type="Proteomes" id="UP000255169"/>
    </source>
</evidence>
<sequence>MNPILRWPLHPEPVEGEALSSWLDRVAHRYRLDRRELLAHCTGNNTVDKLDTMPSASLLDALSDKSGLTLAQLRGMHLSGWIPWLLDSMDDNIPSAQKTYVSQLSVLMSASYRKVKPHTQWQAWIPSEAIHRACPQCLGDRPSEGALLLTWKLPLMLSCPIHGCWLESYREKFGLFHRWVKIPGNLRQASFAVSVMDRLTWQALTVGHVDLPRRRVHAGLWFRLLRTLLDELSMPLVRSRSYTKNLLCIWEKSHYPLCTNSHFEMLPLQDQLGMLEAAANAVVLLGEGALQPEGKFAELFLAEPQGDFTNGLTACENLRREFHLDVRQSIARARQEPKVARALFHILMYGKTTFTDREEIYALFVKEDIPLEFLSPATPASGHNMENTDSKQLLTCSSLLPQTLML</sequence>
<evidence type="ECO:0000259" key="1">
    <source>
        <dbReference type="Pfam" id="PF06527"/>
    </source>
</evidence>
<protein>
    <submittedName>
        <fullName evidence="2">TniQ</fullName>
    </submittedName>
</protein>
<dbReference type="GeneID" id="66881285"/>
<proteinExistence type="predicted"/>
<keyword evidence="3" id="KW-1185">Reference proteome</keyword>
<name>A0A0A8V7R6_YERRU</name>
<dbReference type="InterPro" id="IPR009492">
    <property type="entry name" value="TniQ"/>
</dbReference>
<organism evidence="2 3">
    <name type="scientific">Yersinia ruckeri</name>
    <dbReference type="NCBI Taxonomy" id="29486"/>
    <lineage>
        <taxon>Bacteria</taxon>
        <taxon>Pseudomonadati</taxon>
        <taxon>Pseudomonadota</taxon>
        <taxon>Gammaproteobacteria</taxon>
        <taxon>Enterobacterales</taxon>
        <taxon>Yersiniaceae</taxon>
        <taxon>Yersinia</taxon>
    </lineage>
</organism>
<dbReference type="AlphaFoldDB" id="A0A0A8V7R6"/>
<dbReference type="RefSeq" id="WP_049688202.1">
    <property type="nucleotide sequence ID" value="NZ_CCYO01000042.1"/>
</dbReference>
<dbReference type="Pfam" id="PF06527">
    <property type="entry name" value="TniQ"/>
    <property type="match status" value="1"/>
</dbReference>
<gene>
    <name evidence="2" type="ORF">NCTC10476_03577</name>
</gene>
<evidence type="ECO:0000313" key="2">
    <source>
        <dbReference type="EMBL" id="SUQ37449.1"/>
    </source>
</evidence>
<dbReference type="Proteomes" id="UP000255169">
    <property type="component" value="Unassembled WGS sequence"/>
</dbReference>
<dbReference type="OrthoDB" id="4813139at2"/>
<reference evidence="2 3" key="1">
    <citation type="submission" date="2018-06" db="EMBL/GenBank/DDBJ databases">
        <authorList>
            <consortium name="Pathogen Informatics"/>
            <person name="Doyle S."/>
        </authorList>
    </citation>
    <scope>NUCLEOTIDE SEQUENCE [LARGE SCALE GENOMIC DNA]</scope>
    <source>
        <strain evidence="2 3">NCTC10476</strain>
    </source>
</reference>
<dbReference type="EMBL" id="UHJG01000003">
    <property type="protein sequence ID" value="SUQ37449.1"/>
    <property type="molecule type" value="Genomic_DNA"/>
</dbReference>
<feature type="domain" description="TniQ" evidence="1">
    <location>
        <begin position="8"/>
        <end position="166"/>
    </location>
</feature>